<dbReference type="InterPro" id="IPR010982">
    <property type="entry name" value="Lambda_DNA-bd_dom_sf"/>
</dbReference>
<evidence type="ECO:0000313" key="3">
    <source>
        <dbReference type="EMBL" id="RFZ34012.1"/>
    </source>
</evidence>
<organism evidence="3 4">
    <name type="scientific">Mycobacterium marinum</name>
    <dbReference type="NCBI Taxonomy" id="1781"/>
    <lineage>
        <taxon>Bacteria</taxon>
        <taxon>Bacillati</taxon>
        <taxon>Actinomycetota</taxon>
        <taxon>Actinomycetes</taxon>
        <taxon>Mycobacteriales</taxon>
        <taxon>Mycobacteriaceae</taxon>
        <taxon>Mycobacterium</taxon>
        <taxon>Mycobacterium ulcerans group</taxon>
    </lineage>
</organism>
<comment type="caution">
    <text evidence="3">The sequence shown here is derived from an EMBL/GenBank/DDBJ whole genome shotgun (WGS) entry which is preliminary data.</text>
</comment>
<feature type="domain" description="HTH cro/C1-type" evidence="2">
    <location>
        <begin position="26"/>
        <end position="75"/>
    </location>
</feature>
<dbReference type="SMART" id="SM00530">
    <property type="entry name" value="HTH_XRE"/>
    <property type="match status" value="1"/>
</dbReference>
<evidence type="ECO:0000259" key="2">
    <source>
        <dbReference type="PROSITE" id="PS50943"/>
    </source>
</evidence>
<proteinExistence type="predicted"/>
<dbReference type="PANTHER" id="PTHR36924:SF1">
    <property type="entry name" value="ANTITOXIN HIGA-1"/>
    <property type="match status" value="1"/>
</dbReference>
<protein>
    <submittedName>
        <fullName evidence="3">Putative HTH-type transcriptional regulator YddM</fullName>
    </submittedName>
</protein>
<dbReference type="AlphaFoldDB" id="A0A3E2MPM5"/>
<dbReference type="Proteomes" id="UP000257451">
    <property type="component" value="Unassembled WGS sequence"/>
</dbReference>
<sequence>MSNTAHNDPLPIDQTPVGELLGDELEARGWSQADFAAVIDRPTQFVSEIVTGKKEITRESAAQIGAAFNQSPQYWLNLQDQYFLAQQEKNQTTQAKLDDVRRRARLNELAPIQLLQKRKILPGSTLDELEAEVMDLFELTSINDQPELGAAAKRANHGEDITMLQQAWVACVRKRARQLPPAGEYSPEMLAKLAASLPRSVKSAEDFATLPDQLRDAGVRLVYVDALPGAKIDGCALFVDGYPVIGLSGRGKRLDKVLFTLLHEIAHILRGHVDDGPIVEDLDDSHAQEPIREREANDGAGNWIFPNGCPPVPSRINAAWIEQATNKLGLARIVLIGQLQKRGRLDWRTTLAKNAPSVSEVLPRWE</sequence>
<evidence type="ECO:0000313" key="4">
    <source>
        <dbReference type="Proteomes" id="UP000257451"/>
    </source>
</evidence>
<dbReference type="InterPro" id="IPR001387">
    <property type="entry name" value="Cro/C1-type_HTH"/>
</dbReference>
<dbReference type="Gene3D" id="1.10.260.40">
    <property type="entry name" value="lambda repressor-like DNA-binding domains"/>
    <property type="match status" value="1"/>
</dbReference>
<dbReference type="PROSITE" id="PS50943">
    <property type="entry name" value="HTH_CROC1"/>
    <property type="match status" value="1"/>
</dbReference>
<dbReference type="GO" id="GO:0003677">
    <property type="term" value="F:DNA binding"/>
    <property type="evidence" value="ECO:0007669"/>
    <property type="project" value="UniProtKB-KW"/>
</dbReference>
<reference evidence="3 4" key="1">
    <citation type="journal article" date="2018" name="Sci. Rep.">
        <title>Extensive genomic diversity among Mycobacterium marinum strains revealed by whole genome sequencing.</title>
        <authorList>
            <person name="Das S."/>
            <person name="Pettersson B.M."/>
            <person name="Behra P.R."/>
            <person name="Mallick A."/>
            <person name="Cheramie M."/>
            <person name="Ramesh M."/>
            <person name="Shirreff L."/>
            <person name="DuCote T."/>
            <person name="Dasgupta S."/>
            <person name="Ennis D.G."/>
            <person name="Kirsebom L.A."/>
        </authorList>
    </citation>
    <scope>NUCLEOTIDE SEQUENCE [LARGE SCALE GENOMIC DNA]</scope>
    <source>
        <strain evidence="3 4">Davis1</strain>
    </source>
</reference>
<dbReference type="CDD" id="cd00093">
    <property type="entry name" value="HTH_XRE"/>
    <property type="match status" value="1"/>
</dbReference>
<dbReference type="PANTHER" id="PTHR36924">
    <property type="entry name" value="ANTITOXIN HIGA-1"/>
    <property type="match status" value="1"/>
</dbReference>
<accession>A0A3E2MPM5</accession>
<dbReference type="RefSeq" id="WP_117433271.1">
    <property type="nucleotide sequence ID" value="NZ_PEDF01000185.1"/>
</dbReference>
<gene>
    <name evidence="3" type="primary">yddM</name>
    <name evidence="3" type="ORF">DAVIS_04841</name>
</gene>
<name>A0A3E2MPM5_MYCMR</name>
<keyword evidence="1" id="KW-0238">DNA-binding</keyword>
<dbReference type="InterPro" id="IPR013430">
    <property type="entry name" value="Toxin_antidote_HigA"/>
</dbReference>
<dbReference type="EMBL" id="PEDF01000185">
    <property type="protein sequence ID" value="RFZ34012.1"/>
    <property type="molecule type" value="Genomic_DNA"/>
</dbReference>
<dbReference type="Gene3D" id="1.10.10.2910">
    <property type="match status" value="1"/>
</dbReference>
<dbReference type="SUPFAM" id="SSF47413">
    <property type="entry name" value="lambda repressor-like DNA-binding domains"/>
    <property type="match status" value="1"/>
</dbReference>
<evidence type="ECO:0000256" key="1">
    <source>
        <dbReference type="ARBA" id="ARBA00023125"/>
    </source>
</evidence>